<dbReference type="PhylomeDB" id="A0A0G4EJR9"/>
<dbReference type="AlphaFoldDB" id="A0A0G4EJR9"/>
<reference evidence="1 2" key="1">
    <citation type="submission" date="2014-11" db="EMBL/GenBank/DDBJ databases">
        <authorList>
            <person name="Zhu J."/>
            <person name="Qi W."/>
            <person name="Song R."/>
        </authorList>
    </citation>
    <scope>NUCLEOTIDE SEQUENCE [LARGE SCALE GENOMIC DNA]</scope>
</reference>
<sequence length="179" mass="19999">MCFVVKEGGPLVRKKTAHVYGDQILSGKECPDPETQTCIVNEILMASGASDRGLGTFETSTTGCKTYQGFIVPTLLAWEKLPTGSWCMANSVEFNRRFSKQVELESFDADVQYEGGDFMSTETGTLFGGKPEVTTKFFPGHPSWSFDRKGSEMQHKAIFFSEMQHNAIFFPKRAKPHTF</sequence>
<name>A0A0G4EJR9_VITBC</name>
<keyword evidence="2" id="KW-1185">Reference proteome</keyword>
<dbReference type="Proteomes" id="UP000041254">
    <property type="component" value="Unassembled WGS sequence"/>
</dbReference>
<proteinExistence type="predicted"/>
<accession>A0A0G4EJR9</accession>
<evidence type="ECO:0000313" key="1">
    <source>
        <dbReference type="EMBL" id="CEL97002.1"/>
    </source>
</evidence>
<protein>
    <submittedName>
        <fullName evidence="1">Uncharacterized protein</fullName>
    </submittedName>
</protein>
<evidence type="ECO:0000313" key="2">
    <source>
        <dbReference type="Proteomes" id="UP000041254"/>
    </source>
</evidence>
<gene>
    <name evidence="1" type="ORF">Vbra_12151</name>
</gene>
<dbReference type="InParanoid" id="A0A0G4EJR9"/>
<dbReference type="EMBL" id="CDMY01000251">
    <property type="protein sequence ID" value="CEL97002.1"/>
    <property type="molecule type" value="Genomic_DNA"/>
</dbReference>
<organism evidence="1 2">
    <name type="scientific">Vitrella brassicaformis (strain CCMP3155)</name>
    <dbReference type="NCBI Taxonomy" id="1169540"/>
    <lineage>
        <taxon>Eukaryota</taxon>
        <taxon>Sar</taxon>
        <taxon>Alveolata</taxon>
        <taxon>Colpodellida</taxon>
        <taxon>Vitrellaceae</taxon>
        <taxon>Vitrella</taxon>
    </lineage>
</organism>
<dbReference type="VEuPathDB" id="CryptoDB:Vbra_12151"/>